<protein>
    <recommendedName>
        <fullName evidence="4">E1 ubiquitin-activating enzyme</fullName>
        <ecNumber evidence="4">6.2.1.45</ecNumber>
    </recommendedName>
</protein>
<dbReference type="GO" id="GO:0005737">
    <property type="term" value="C:cytoplasm"/>
    <property type="evidence" value="ECO:0007669"/>
    <property type="project" value="TreeGrafter"/>
</dbReference>
<accession>A0A8J4Q247</accession>
<comment type="similarity">
    <text evidence="3">Belongs to the ubiquitin-activating E1 family.</text>
</comment>
<keyword evidence="8" id="KW-0067">ATP-binding</keyword>
<dbReference type="InterPro" id="IPR038252">
    <property type="entry name" value="UBA_E1_C_sf"/>
</dbReference>
<dbReference type="EC" id="6.2.1.45" evidence="4"/>
<dbReference type="Gene3D" id="3.10.290.60">
    <property type="entry name" value="Ubiquitin-activating enzyme E1, UFD domain"/>
    <property type="match status" value="1"/>
</dbReference>
<dbReference type="InterPro" id="IPR000594">
    <property type="entry name" value="ThiF_NAD_FAD-bd"/>
</dbReference>
<dbReference type="EMBL" id="AJWJ01000243">
    <property type="protein sequence ID" value="KAF2072851.1"/>
    <property type="molecule type" value="Genomic_DNA"/>
</dbReference>
<proteinExistence type="inferred from homology"/>
<dbReference type="FunFam" id="3.40.50.720:FF:000015">
    <property type="entry name" value="Ubiquitin-activating enzyme E1 1"/>
    <property type="match status" value="1"/>
</dbReference>
<dbReference type="InterPro" id="IPR042449">
    <property type="entry name" value="Ub-E1_IAD_1"/>
</dbReference>
<dbReference type="Gene3D" id="1.10.10.2660">
    <property type="entry name" value="Ubiquitin-activating enzyme E1, SCCH domain"/>
    <property type="match status" value="1"/>
</dbReference>
<evidence type="ECO:0000256" key="2">
    <source>
        <dbReference type="ARBA" id="ARBA00004906"/>
    </source>
</evidence>
<dbReference type="Pfam" id="PF10585">
    <property type="entry name" value="UBA_E1_SCCH"/>
    <property type="match status" value="1"/>
</dbReference>
<dbReference type="PANTHER" id="PTHR10953">
    <property type="entry name" value="UBIQUITIN-ACTIVATING ENZYME E1"/>
    <property type="match status" value="1"/>
</dbReference>
<keyword evidence="7" id="KW-0833">Ubl conjugation pathway</keyword>
<evidence type="ECO:0000256" key="1">
    <source>
        <dbReference type="ARBA" id="ARBA00000488"/>
    </source>
</evidence>
<comment type="pathway">
    <text evidence="2">Protein modification; protein ubiquitination.</text>
</comment>
<dbReference type="InterPro" id="IPR035985">
    <property type="entry name" value="Ubiquitin-activating_enz"/>
</dbReference>
<dbReference type="GO" id="GO:0005524">
    <property type="term" value="F:ATP binding"/>
    <property type="evidence" value="ECO:0007669"/>
    <property type="project" value="UniProtKB-KW"/>
</dbReference>
<dbReference type="GO" id="GO:0006511">
    <property type="term" value="P:ubiquitin-dependent protein catabolic process"/>
    <property type="evidence" value="ECO:0007669"/>
    <property type="project" value="TreeGrafter"/>
</dbReference>
<dbReference type="GO" id="GO:0006974">
    <property type="term" value="P:DNA damage response"/>
    <property type="evidence" value="ECO:0007669"/>
    <property type="project" value="TreeGrafter"/>
</dbReference>
<keyword evidence="5" id="KW-0436">Ligase</keyword>
<evidence type="ECO:0000256" key="7">
    <source>
        <dbReference type="ARBA" id="ARBA00022786"/>
    </source>
</evidence>
<dbReference type="InterPro" id="IPR018075">
    <property type="entry name" value="UBQ-activ_enz_E1"/>
</dbReference>
<comment type="caution">
    <text evidence="10">The sequence shown here is derived from an EMBL/GenBank/DDBJ whole genome shotgun (WGS) entry which is preliminary data.</text>
</comment>
<dbReference type="FunFam" id="3.50.50.80:FF:000001">
    <property type="entry name" value="ubiquitin-like modifier-activating enzyme 1"/>
    <property type="match status" value="1"/>
</dbReference>
<dbReference type="InterPro" id="IPR042302">
    <property type="entry name" value="E1_FCCH_sf"/>
</dbReference>
<dbReference type="Gene3D" id="3.50.50.80">
    <property type="entry name" value="Ubiquitin-activating enzyme E1, inactive adenylation domain, subdomain 1"/>
    <property type="match status" value="1"/>
</dbReference>
<evidence type="ECO:0000313" key="10">
    <source>
        <dbReference type="EMBL" id="KAF2072851.1"/>
    </source>
</evidence>
<dbReference type="AlphaFoldDB" id="A0A8J4Q247"/>
<dbReference type="Pfam" id="PF09358">
    <property type="entry name" value="E1_UFD"/>
    <property type="match status" value="1"/>
</dbReference>
<organism evidence="10 11">
    <name type="scientific">Polysphondylium violaceum</name>
    <dbReference type="NCBI Taxonomy" id="133409"/>
    <lineage>
        <taxon>Eukaryota</taxon>
        <taxon>Amoebozoa</taxon>
        <taxon>Evosea</taxon>
        <taxon>Eumycetozoa</taxon>
        <taxon>Dictyostelia</taxon>
        <taxon>Dictyosteliales</taxon>
        <taxon>Dictyosteliaceae</taxon>
        <taxon>Polysphondylium</taxon>
    </lineage>
</organism>
<dbReference type="InterPro" id="IPR032420">
    <property type="entry name" value="E1_4HB"/>
</dbReference>
<dbReference type="Pfam" id="PF16190">
    <property type="entry name" value="E1_FCCH"/>
    <property type="match status" value="1"/>
</dbReference>
<evidence type="ECO:0000256" key="6">
    <source>
        <dbReference type="ARBA" id="ARBA00022741"/>
    </source>
</evidence>
<dbReference type="GO" id="GO:0004839">
    <property type="term" value="F:ubiquitin activating enzyme activity"/>
    <property type="evidence" value="ECO:0007669"/>
    <property type="project" value="UniProtKB-EC"/>
</dbReference>
<reference evidence="10" key="1">
    <citation type="submission" date="2020-01" db="EMBL/GenBank/DDBJ databases">
        <title>Development of genomics and gene disruption for Polysphondylium violaceum indicates a role for the polyketide synthase stlB in stalk morphogenesis.</title>
        <authorList>
            <person name="Narita B."/>
            <person name="Kawabe Y."/>
            <person name="Kin K."/>
            <person name="Saito T."/>
            <person name="Gibbs R."/>
            <person name="Kuspa A."/>
            <person name="Muzny D."/>
            <person name="Queller D."/>
            <person name="Richards S."/>
            <person name="Strassman J."/>
            <person name="Sucgang R."/>
            <person name="Worley K."/>
            <person name="Schaap P."/>
        </authorList>
    </citation>
    <scope>NUCLEOTIDE SEQUENCE</scope>
    <source>
        <strain evidence="10">QSvi11</strain>
    </source>
</reference>
<dbReference type="InterPro" id="IPR018965">
    <property type="entry name" value="Ub-activating_enz_E1_C"/>
</dbReference>
<evidence type="ECO:0000256" key="8">
    <source>
        <dbReference type="ARBA" id="ARBA00022840"/>
    </source>
</evidence>
<dbReference type="InterPro" id="IPR042063">
    <property type="entry name" value="Ubi_acti_E1_SCCH"/>
</dbReference>
<comment type="catalytic activity">
    <reaction evidence="1">
        <text>ATP + ubiquitin + [E1 ubiquitin-activating enzyme]-L-cysteine = AMP + diphosphate + S-ubiquitinyl-[E1 ubiquitin-activating enzyme]-L-cysteine.</text>
        <dbReference type="EC" id="6.2.1.45"/>
    </reaction>
</comment>
<dbReference type="UniPathway" id="UPA00143"/>
<dbReference type="InterPro" id="IPR032418">
    <property type="entry name" value="E1_FCCH"/>
</dbReference>
<gene>
    <name evidence="10" type="ORF">CYY_005828</name>
</gene>
<dbReference type="PRINTS" id="PR01849">
    <property type="entry name" value="UBIQUITINACT"/>
</dbReference>
<sequence>MDIDIPESTTKDDNKLLFRDYSLDDSLYSRQRYVLGDFAMSKLTKEGDVFLCGLGGVGVEIAKNIILAGIKSLTLYDQTLTSDYDLSTQFYLDHSSIGKNRAQCSLDKLSNLNPYVKVKCAAEQQQHSLLDLLQSDQSFLLQFKCIILTETNLETQLKMNEFCRNNNIYFIVADVYGLNGWVFNDFGLDFKVYDKNGEDNKQVFISHISNEQQAIITTMDNHMHQFEDGDTVTFKEVFGMTEINNSTHKVTVLNPFSFKIPFDTTNYSKYERGGIVSQVKSIDILNFKPLNESIKSPDILLFDDTKNPYQIHLARETLYLFKENNGDQLPREHDENDFNKFISLAETINTKTKWVDEIDKELFKRISFTSKGKICPITSVIGAFAAQEVMKSLTGKFTPLLQWIYIDCNELISVDSKSDNSNTRGSTLNNNRLKSQLICLGKENCELLENSKIFMIGSGAIGCEMLKNYALLGIACGDLGKITITDNDLIEKSNLNRQFLYRNTDINQPKSKTARKAILEMNDKIKIEANQDKIDVKSENIYNSEFYNPLDAVVMALDNVEARMYVDQRCVTFKKALLESGTLGTKGHVQTIIPFLTESYNSQKDPNEKQTPFCTLKSFPSNLDHCIQWSRDKFEKLFSINPLELDQFLQDPEYLDKLVKSQSSNKISTTKSLAKLMDVYPLDYKQCVSLARIKFEKLFNYNVLHLIKAYPLDLMTKEGIPFWTSPKRPPTPIVFNSQDPTHMAFITSYTNLLCNIFSIPIENDSQAVINYCQSTIIPPIKHKNKTIISDEKAAAPVETFSMEEFEKLYKALSETRKQFLANHTTASISLNPQQFEKDDDSNHHISFITATANLRARIYSIEESDRFKVKLIAGKIIPAIATTTSVVSGLASLELLKVLLYMKKNTPSSTSRKLEDLDQFKNYYLNLSIPFFSQSNPGEALSTKVSSSFSFTLWDNWEINKPSMTVEEFIQHFEVNFKLNVTGIYHNVSMLFLSALPSHMKRRSLELKSLLHLEDDDTSSFVDLFVSFQEENGDEVNSPTIRFYL</sequence>
<dbReference type="InterPro" id="IPR045886">
    <property type="entry name" value="ThiF/MoeB/HesA"/>
</dbReference>
<dbReference type="FunFam" id="2.40.30.180:FF:000002">
    <property type="entry name" value="Ubiquitin-activating enzyme E1 2"/>
    <property type="match status" value="1"/>
</dbReference>
<dbReference type="InterPro" id="IPR000011">
    <property type="entry name" value="UBQ/SUMO-activ_enz_E1-like"/>
</dbReference>
<dbReference type="OrthoDB" id="10252231at2759"/>
<evidence type="ECO:0000256" key="5">
    <source>
        <dbReference type="ARBA" id="ARBA00022598"/>
    </source>
</evidence>
<keyword evidence="11" id="KW-1185">Reference proteome</keyword>
<dbReference type="Proteomes" id="UP000695562">
    <property type="component" value="Unassembled WGS sequence"/>
</dbReference>
<dbReference type="GO" id="GO:0005634">
    <property type="term" value="C:nucleus"/>
    <property type="evidence" value="ECO:0007669"/>
    <property type="project" value="TreeGrafter"/>
</dbReference>
<keyword evidence="6" id="KW-0547">Nucleotide-binding</keyword>
<dbReference type="Gene3D" id="3.40.50.12550">
    <property type="entry name" value="Ubiquitin-activating enzyme E1, inactive adenylation domain, subdomain 2"/>
    <property type="match status" value="1"/>
</dbReference>
<dbReference type="Gene3D" id="3.40.50.720">
    <property type="entry name" value="NAD(P)-binding Rossmann-like Domain"/>
    <property type="match status" value="1"/>
</dbReference>
<dbReference type="NCBIfam" id="TIGR01408">
    <property type="entry name" value="Ube1"/>
    <property type="match status" value="1"/>
</dbReference>
<dbReference type="SUPFAM" id="SSF69572">
    <property type="entry name" value="Activating enzymes of the ubiquitin-like proteins"/>
    <property type="match status" value="2"/>
</dbReference>
<evidence type="ECO:0000256" key="4">
    <source>
        <dbReference type="ARBA" id="ARBA00012990"/>
    </source>
</evidence>
<dbReference type="InterPro" id="IPR019572">
    <property type="entry name" value="UBA_E1_SCCH"/>
</dbReference>
<dbReference type="Pfam" id="PF16191">
    <property type="entry name" value="E1_4HB"/>
    <property type="match status" value="1"/>
</dbReference>
<dbReference type="Gene3D" id="2.40.30.180">
    <property type="entry name" value="Ubiquitin-activating enzyme E1, FCCH domain"/>
    <property type="match status" value="1"/>
</dbReference>
<dbReference type="PANTHER" id="PTHR10953:SF186">
    <property type="entry name" value="UBIQUITIN-LIKE MODIFIER-ACTIVATING ENZYME 6"/>
    <property type="match status" value="1"/>
</dbReference>
<evidence type="ECO:0000256" key="3">
    <source>
        <dbReference type="ARBA" id="ARBA00005673"/>
    </source>
</evidence>
<evidence type="ECO:0000259" key="9">
    <source>
        <dbReference type="SMART" id="SM00985"/>
    </source>
</evidence>
<feature type="domain" description="Ubiquitin-activating enzyme E1 C-terminal" evidence="9">
    <location>
        <begin position="920"/>
        <end position="1041"/>
    </location>
</feature>
<evidence type="ECO:0000313" key="11">
    <source>
        <dbReference type="Proteomes" id="UP000695562"/>
    </source>
</evidence>
<dbReference type="Pfam" id="PF00899">
    <property type="entry name" value="ThiF"/>
    <property type="match status" value="1"/>
</dbReference>
<name>A0A8J4Q247_9MYCE</name>
<dbReference type="SMART" id="SM00985">
    <property type="entry name" value="UBA_e1_C"/>
    <property type="match status" value="1"/>
</dbReference>